<dbReference type="SUPFAM" id="SSF57667">
    <property type="entry name" value="beta-beta-alpha zinc fingers"/>
    <property type="match status" value="1"/>
</dbReference>
<dbReference type="Proteomes" id="UP000298663">
    <property type="component" value="Unassembled WGS sequence"/>
</dbReference>
<evidence type="ECO:0000313" key="2">
    <source>
        <dbReference type="Proteomes" id="UP000298663"/>
    </source>
</evidence>
<accession>A0A4U5M5N0</accession>
<reference evidence="1 2" key="2">
    <citation type="journal article" date="2019" name="G3 (Bethesda)">
        <title>Hybrid Assembly of the Genome of the Entomopathogenic Nematode Steinernema carpocapsae Identifies the X-Chromosome.</title>
        <authorList>
            <person name="Serra L."/>
            <person name="Macchietto M."/>
            <person name="Macias-Munoz A."/>
            <person name="McGill C.J."/>
            <person name="Rodriguez I.M."/>
            <person name="Rodriguez B."/>
            <person name="Murad R."/>
            <person name="Mortazavi A."/>
        </authorList>
    </citation>
    <scope>NUCLEOTIDE SEQUENCE [LARGE SCALE GENOMIC DNA]</scope>
    <source>
        <strain evidence="1 2">ALL</strain>
    </source>
</reference>
<organism evidence="1 2">
    <name type="scientific">Steinernema carpocapsae</name>
    <name type="common">Entomopathogenic nematode</name>
    <dbReference type="NCBI Taxonomy" id="34508"/>
    <lineage>
        <taxon>Eukaryota</taxon>
        <taxon>Metazoa</taxon>
        <taxon>Ecdysozoa</taxon>
        <taxon>Nematoda</taxon>
        <taxon>Chromadorea</taxon>
        <taxon>Rhabditida</taxon>
        <taxon>Tylenchina</taxon>
        <taxon>Panagrolaimomorpha</taxon>
        <taxon>Strongyloidoidea</taxon>
        <taxon>Steinernematidae</taxon>
        <taxon>Steinernema</taxon>
    </lineage>
</organism>
<protein>
    <recommendedName>
        <fullName evidence="3">BED-type domain-containing protein</fullName>
    </recommendedName>
</protein>
<dbReference type="InterPro" id="IPR036236">
    <property type="entry name" value="Znf_C2H2_sf"/>
</dbReference>
<evidence type="ECO:0000313" key="1">
    <source>
        <dbReference type="EMBL" id="TKR64160.1"/>
    </source>
</evidence>
<dbReference type="EMBL" id="AZBU02000009">
    <property type="protein sequence ID" value="TKR64160.1"/>
    <property type="molecule type" value="Genomic_DNA"/>
</dbReference>
<name>A0A4U5M5N0_STECR</name>
<evidence type="ECO:0008006" key="3">
    <source>
        <dbReference type="Google" id="ProtNLM"/>
    </source>
</evidence>
<reference evidence="1 2" key="1">
    <citation type="journal article" date="2015" name="Genome Biol.">
        <title>Comparative genomics of Steinernema reveals deeply conserved gene regulatory networks.</title>
        <authorList>
            <person name="Dillman A.R."/>
            <person name="Macchietto M."/>
            <person name="Porter C.F."/>
            <person name="Rogers A."/>
            <person name="Williams B."/>
            <person name="Antoshechkin I."/>
            <person name="Lee M.M."/>
            <person name="Goodwin Z."/>
            <person name="Lu X."/>
            <person name="Lewis E.E."/>
            <person name="Goodrich-Blair H."/>
            <person name="Stock S.P."/>
            <person name="Adams B.J."/>
            <person name="Sternberg P.W."/>
            <person name="Mortazavi A."/>
        </authorList>
    </citation>
    <scope>NUCLEOTIDE SEQUENCE [LARGE SCALE GENOMIC DNA]</scope>
    <source>
        <strain evidence="1 2">ALL</strain>
    </source>
</reference>
<comment type="caution">
    <text evidence="1">The sequence shown here is derived from an EMBL/GenBank/DDBJ whole genome shotgun (WGS) entry which is preliminary data.</text>
</comment>
<sequence length="91" mass="10461">MAPRSAVHNYFADFGTHYKCKICDKLLKKQLDKSTSHLLNHWRRHTSKGAEVRAFNVQSVDERFTEMLESALQLGFFASPVPLELHGFGIR</sequence>
<keyword evidence="2" id="KW-1185">Reference proteome</keyword>
<gene>
    <name evidence="1" type="ORF">L596_024742</name>
</gene>
<proteinExistence type="predicted"/>
<dbReference type="AlphaFoldDB" id="A0A4U5M5N0"/>